<evidence type="ECO:0000256" key="7">
    <source>
        <dbReference type="ARBA" id="ARBA00022622"/>
    </source>
</evidence>
<keyword evidence="8 15" id="KW-0479">Metal-binding</keyword>
<evidence type="ECO:0000256" key="9">
    <source>
        <dbReference type="ARBA" id="ARBA00022729"/>
    </source>
</evidence>
<keyword evidence="9 17" id="KW-0732">Signal</keyword>
<dbReference type="PANTHER" id="PTHR37928">
    <property type="entry name" value="CFEM DOMAIN PROTEIN (AFU_ORTHOLOGUE AFUA_6G14090)"/>
    <property type="match status" value="1"/>
</dbReference>
<sequence>MKFSTVAVTVASLATVVYGQLDQIKAFPVCAQPCLISGISATPCGLDIKCACTNKAFFGAAVPCIQKGCEDADEDKARQAAIDLCKTVGEDVTAELPPAHGNGGGSTPPPTEPVKPSPCKARKFRA</sequence>
<dbReference type="PROSITE" id="PS52012">
    <property type="entry name" value="CFEM"/>
    <property type="match status" value="1"/>
</dbReference>
<keyword evidence="11" id="KW-0472">Membrane</keyword>
<dbReference type="InterPro" id="IPR051735">
    <property type="entry name" value="CFEM_domain"/>
</dbReference>
<comment type="subcellular location">
    <subcellularLocation>
        <location evidence="1">Cell membrane</location>
        <topology evidence="1">Lipid-anchor</topology>
        <topology evidence="1">GPI-anchor</topology>
    </subcellularLocation>
    <subcellularLocation>
        <location evidence="2">Secreted</location>
    </subcellularLocation>
</comment>
<evidence type="ECO:0000256" key="10">
    <source>
        <dbReference type="ARBA" id="ARBA00023004"/>
    </source>
</evidence>
<evidence type="ECO:0000256" key="12">
    <source>
        <dbReference type="ARBA" id="ARBA00023157"/>
    </source>
</evidence>
<comment type="similarity">
    <text evidence="3">Belongs to the RBT5 family.</text>
</comment>
<dbReference type="AlphaFoldDB" id="A0AAD6J6F3"/>
<dbReference type="Pfam" id="PF05730">
    <property type="entry name" value="CFEM"/>
    <property type="match status" value="1"/>
</dbReference>
<feature type="disulfide bond" evidence="15">
    <location>
        <begin position="52"/>
        <end position="85"/>
    </location>
</feature>
<reference evidence="19" key="1">
    <citation type="submission" date="2023-01" db="EMBL/GenBank/DDBJ databases">
        <title>The chitinases involved in constricting ring structure development in the nematode-trapping fungus Drechslerella dactyloides.</title>
        <authorList>
            <person name="Wang R."/>
            <person name="Zhang L."/>
            <person name="Tang P."/>
            <person name="Li S."/>
            <person name="Liang L."/>
        </authorList>
    </citation>
    <scope>NUCLEOTIDE SEQUENCE</scope>
    <source>
        <strain evidence="19">YMF1.00031</strain>
    </source>
</reference>
<proteinExistence type="inferred from homology"/>
<evidence type="ECO:0000256" key="14">
    <source>
        <dbReference type="ARBA" id="ARBA00023288"/>
    </source>
</evidence>
<dbReference type="PANTHER" id="PTHR37928:SF2">
    <property type="entry name" value="GPI ANCHORED CFEM DOMAIN PROTEIN (AFU_ORTHOLOGUE AFUA_6G10580)"/>
    <property type="match status" value="1"/>
</dbReference>
<feature type="region of interest" description="Disordered" evidence="16">
    <location>
        <begin position="94"/>
        <end position="126"/>
    </location>
</feature>
<evidence type="ECO:0000259" key="18">
    <source>
        <dbReference type="PROSITE" id="PS52012"/>
    </source>
</evidence>
<dbReference type="GO" id="GO:0046872">
    <property type="term" value="F:metal ion binding"/>
    <property type="evidence" value="ECO:0007669"/>
    <property type="project" value="UniProtKB-UniRule"/>
</dbReference>
<comment type="caution">
    <text evidence="19">The sequence shown here is derived from an EMBL/GenBank/DDBJ whole genome shotgun (WGS) entry which is preliminary data.</text>
</comment>
<evidence type="ECO:0000256" key="17">
    <source>
        <dbReference type="SAM" id="SignalP"/>
    </source>
</evidence>
<dbReference type="EMBL" id="JAQGDS010000001">
    <property type="protein sequence ID" value="KAJ6264996.1"/>
    <property type="molecule type" value="Genomic_DNA"/>
</dbReference>
<evidence type="ECO:0000256" key="3">
    <source>
        <dbReference type="ARBA" id="ARBA00010031"/>
    </source>
</evidence>
<keyword evidence="14" id="KW-0449">Lipoprotein</keyword>
<dbReference type="InterPro" id="IPR008427">
    <property type="entry name" value="Extracellular_membr_CFEM_dom"/>
</dbReference>
<keyword evidence="5" id="KW-0964">Secreted</keyword>
<dbReference type="GO" id="GO:0098552">
    <property type="term" value="C:side of membrane"/>
    <property type="evidence" value="ECO:0007669"/>
    <property type="project" value="UniProtKB-KW"/>
</dbReference>
<evidence type="ECO:0000313" key="20">
    <source>
        <dbReference type="Proteomes" id="UP001221413"/>
    </source>
</evidence>
<keyword evidence="12 15" id="KW-1015">Disulfide bond</keyword>
<feature type="compositionally biased region" description="Pro residues" evidence="16">
    <location>
        <begin position="107"/>
        <end position="116"/>
    </location>
</feature>
<keyword evidence="4" id="KW-1003">Cell membrane</keyword>
<dbReference type="SMART" id="SM00747">
    <property type="entry name" value="CFEM"/>
    <property type="match status" value="1"/>
</dbReference>
<keyword evidence="20" id="KW-1185">Reference proteome</keyword>
<keyword evidence="13" id="KW-0325">Glycoprotein</keyword>
<feature type="chain" id="PRO_5041909554" description="CFEM domain-containing protein" evidence="17">
    <location>
        <begin position="20"/>
        <end position="126"/>
    </location>
</feature>
<evidence type="ECO:0000256" key="11">
    <source>
        <dbReference type="ARBA" id="ARBA00023136"/>
    </source>
</evidence>
<accession>A0AAD6J6F3</accession>
<feature type="signal peptide" evidence="17">
    <location>
        <begin position="1"/>
        <end position="19"/>
    </location>
</feature>
<evidence type="ECO:0000256" key="5">
    <source>
        <dbReference type="ARBA" id="ARBA00022525"/>
    </source>
</evidence>
<organism evidence="19 20">
    <name type="scientific">Drechslerella dactyloides</name>
    <name type="common">Nematode-trapping fungus</name>
    <name type="synonym">Arthrobotrys dactyloides</name>
    <dbReference type="NCBI Taxonomy" id="74499"/>
    <lineage>
        <taxon>Eukaryota</taxon>
        <taxon>Fungi</taxon>
        <taxon>Dikarya</taxon>
        <taxon>Ascomycota</taxon>
        <taxon>Pezizomycotina</taxon>
        <taxon>Orbiliomycetes</taxon>
        <taxon>Orbiliales</taxon>
        <taxon>Orbiliaceae</taxon>
        <taxon>Drechslerella</taxon>
    </lineage>
</organism>
<comment type="caution">
    <text evidence="15">Lacks conserved residue(s) required for the propagation of feature annotation.</text>
</comment>
<evidence type="ECO:0000313" key="19">
    <source>
        <dbReference type="EMBL" id="KAJ6264996.1"/>
    </source>
</evidence>
<evidence type="ECO:0000256" key="1">
    <source>
        <dbReference type="ARBA" id="ARBA00004609"/>
    </source>
</evidence>
<feature type="domain" description="CFEM" evidence="18">
    <location>
        <begin position="1"/>
        <end position="112"/>
    </location>
</feature>
<evidence type="ECO:0000256" key="15">
    <source>
        <dbReference type="PROSITE-ProRule" id="PRU01356"/>
    </source>
</evidence>
<name>A0AAD6J6F3_DREDA</name>
<evidence type="ECO:0000256" key="8">
    <source>
        <dbReference type="ARBA" id="ARBA00022723"/>
    </source>
</evidence>
<gene>
    <name evidence="19" type="ORF">Dda_1151</name>
</gene>
<evidence type="ECO:0000256" key="6">
    <source>
        <dbReference type="ARBA" id="ARBA00022617"/>
    </source>
</evidence>
<keyword evidence="10 15" id="KW-0408">Iron</keyword>
<feature type="binding site" description="axial binding residue" evidence="15">
    <location>
        <position position="47"/>
    </location>
    <ligand>
        <name>heme</name>
        <dbReference type="ChEBI" id="CHEBI:30413"/>
    </ligand>
    <ligandPart>
        <name>Fe</name>
        <dbReference type="ChEBI" id="CHEBI:18248"/>
    </ligandPart>
</feature>
<dbReference type="Proteomes" id="UP001221413">
    <property type="component" value="Unassembled WGS sequence"/>
</dbReference>
<evidence type="ECO:0000256" key="4">
    <source>
        <dbReference type="ARBA" id="ARBA00022475"/>
    </source>
</evidence>
<dbReference type="GO" id="GO:0005576">
    <property type="term" value="C:extracellular region"/>
    <property type="evidence" value="ECO:0007669"/>
    <property type="project" value="UniProtKB-SubCell"/>
</dbReference>
<keyword evidence="6 15" id="KW-0349">Heme</keyword>
<evidence type="ECO:0000256" key="2">
    <source>
        <dbReference type="ARBA" id="ARBA00004613"/>
    </source>
</evidence>
<evidence type="ECO:0000256" key="13">
    <source>
        <dbReference type="ARBA" id="ARBA00023180"/>
    </source>
</evidence>
<evidence type="ECO:0000256" key="16">
    <source>
        <dbReference type="SAM" id="MobiDB-lite"/>
    </source>
</evidence>
<protein>
    <recommendedName>
        <fullName evidence="18">CFEM domain-containing protein</fullName>
    </recommendedName>
</protein>
<dbReference type="GO" id="GO:0005886">
    <property type="term" value="C:plasma membrane"/>
    <property type="evidence" value="ECO:0007669"/>
    <property type="project" value="UniProtKB-SubCell"/>
</dbReference>
<keyword evidence="7" id="KW-0336">GPI-anchor</keyword>